<dbReference type="EMBL" id="JACVVK020000076">
    <property type="protein sequence ID" value="KAK7495248.1"/>
    <property type="molecule type" value="Genomic_DNA"/>
</dbReference>
<organism evidence="2 3">
    <name type="scientific">Batillaria attramentaria</name>
    <dbReference type="NCBI Taxonomy" id="370345"/>
    <lineage>
        <taxon>Eukaryota</taxon>
        <taxon>Metazoa</taxon>
        <taxon>Spiralia</taxon>
        <taxon>Lophotrochozoa</taxon>
        <taxon>Mollusca</taxon>
        <taxon>Gastropoda</taxon>
        <taxon>Caenogastropoda</taxon>
        <taxon>Sorbeoconcha</taxon>
        <taxon>Cerithioidea</taxon>
        <taxon>Batillariidae</taxon>
        <taxon>Batillaria</taxon>
    </lineage>
</organism>
<proteinExistence type="predicted"/>
<reference evidence="2 3" key="1">
    <citation type="journal article" date="2023" name="Sci. Data">
        <title>Genome assembly of the Korean intertidal mud-creeper Batillaria attramentaria.</title>
        <authorList>
            <person name="Patra A.K."/>
            <person name="Ho P.T."/>
            <person name="Jun S."/>
            <person name="Lee S.J."/>
            <person name="Kim Y."/>
            <person name="Won Y.J."/>
        </authorList>
    </citation>
    <scope>NUCLEOTIDE SEQUENCE [LARGE SCALE GENOMIC DNA]</scope>
    <source>
        <strain evidence="2">Wonlab-2016</strain>
    </source>
</reference>
<evidence type="ECO:0000313" key="2">
    <source>
        <dbReference type="EMBL" id="KAK7495248.1"/>
    </source>
</evidence>
<keyword evidence="3" id="KW-1185">Reference proteome</keyword>
<dbReference type="Proteomes" id="UP001519460">
    <property type="component" value="Unassembled WGS sequence"/>
</dbReference>
<accession>A0ABD0L6Z3</accession>
<evidence type="ECO:0000313" key="3">
    <source>
        <dbReference type="Proteomes" id="UP001519460"/>
    </source>
</evidence>
<name>A0ABD0L6Z3_9CAEN</name>
<feature type="compositionally biased region" description="Polar residues" evidence="1">
    <location>
        <begin position="13"/>
        <end position="23"/>
    </location>
</feature>
<evidence type="ECO:0000256" key="1">
    <source>
        <dbReference type="SAM" id="MobiDB-lite"/>
    </source>
</evidence>
<comment type="caution">
    <text evidence="2">The sequence shown here is derived from an EMBL/GenBank/DDBJ whole genome shotgun (WGS) entry which is preliminary data.</text>
</comment>
<feature type="region of interest" description="Disordered" evidence="1">
    <location>
        <begin position="1"/>
        <end position="74"/>
    </location>
</feature>
<protein>
    <submittedName>
        <fullName evidence="2">Uncharacterized protein</fullName>
    </submittedName>
</protein>
<dbReference type="AlphaFoldDB" id="A0ABD0L6Z3"/>
<gene>
    <name evidence="2" type="ORF">BaRGS_00013430</name>
</gene>
<sequence length="74" mass="7743">MTLYCLRSPSAPAGTTTRLQSASDGDRPLLSRPPLGGASCHHHSTDAGDRPASSKVQIHNPVPLSQVPSPFIPT</sequence>